<evidence type="ECO:0000256" key="3">
    <source>
        <dbReference type="ARBA" id="ARBA00047418"/>
    </source>
</evidence>
<comment type="catalytic activity">
    <reaction evidence="3">
        <text>a 5'-end (N(2),N(7)-dimethyl 5'-triphosphoguanosine)-ribonucleoside in snoRNA + S-adenosyl-L-methionine = a 5'-end (N(2),N(2),N(7)-trimethyl 5'-triphosphoguanosine)-ribonucleoside in snoRNA + S-adenosyl-L-homocysteine + H(+)</text>
        <dbReference type="Rhea" id="RHEA:78507"/>
        <dbReference type="Rhea" id="RHEA-COMP:19088"/>
        <dbReference type="Rhea" id="RHEA-COMP:19090"/>
        <dbReference type="ChEBI" id="CHEBI:15378"/>
        <dbReference type="ChEBI" id="CHEBI:57856"/>
        <dbReference type="ChEBI" id="CHEBI:59789"/>
        <dbReference type="ChEBI" id="CHEBI:167623"/>
        <dbReference type="ChEBI" id="CHEBI:172880"/>
    </reaction>
    <physiologicalReaction direction="left-to-right" evidence="3">
        <dbReference type="Rhea" id="RHEA:78508"/>
    </physiologicalReaction>
</comment>
<dbReference type="GO" id="GO:0071164">
    <property type="term" value="F:RNA cap trimethylguanosine synthase activity"/>
    <property type="evidence" value="ECO:0007669"/>
    <property type="project" value="TreeGrafter"/>
</dbReference>
<comment type="catalytic activity">
    <reaction evidence="5">
        <text>a 5'-end (N(2),N(7)-dimethyl 5'-triphosphoguanosine)-ribonucleoside in snRNA + S-adenosyl-L-methionine = a 5'-end (N(2),N(2),N(7)-trimethyl 5'-triphosphoguanosine)-ribonucleoside in snRNA + S-adenosyl-L-homocysteine + H(+)</text>
        <dbReference type="Rhea" id="RHEA:78479"/>
        <dbReference type="Rhea" id="RHEA-COMP:19087"/>
        <dbReference type="Rhea" id="RHEA-COMP:19089"/>
        <dbReference type="ChEBI" id="CHEBI:15378"/>
        <dbReference type="ChEBI" id="CHEBI:57856"/>
        <dbReference type="ChEBI" id="CHEBI:59789"/>
        <dbReference type="ChEBI" id="CHEBI:167623"/>
        <dbReference type="ChEBI" id="CHEBI:172880"/>
    </reaction>
    <physiologicalReaction direction="left-to-right" evidence="5">
        <dbReference type="Rhea" id="RHEA:78480"/>
    </physiologicalReaction>
</comment>
<accession>A0A0W0CXS2</accession>
<name>A0A0W0CXS2_CANGB</name>
<evidence type="ECO:0000256" key="1">
    <source>
        <dbReference type="ARBA" id="ARBA00018517"/>
    </source>
</evidence>
<dbReference type="PhylomeDB" id="A0A0W0CXS2"/>
<evidence type="ECO:0000256" key="7">
    <source>
        <dbReference type="ARBA" id="ARBA00049790"/>
    </source>
</evidence>
<evidence type="ECO:0000256" key="6">
    <source>
        <dbReference type="ARBA" id="ARBA00049075"/>
    </source>
</evidence>
<comment type="similarity">
    <text evidence="2">Belongs to the methyltransferase superfamily. Trimethylguanosine synthase family.</text>
</comment>
<evidence type="ECO:0000313" key="10">
    <source>
        <dbReference type="Proteomes" id="UP000054886"/>
    </source>
</evidence>
<comment type="catalytic activity">
    <reaction evidence="4">
        <text>a 5'-end (N(7)-methyl 5'-triphosphoguanosine)-ribonucleoside in snoRNA + S-adenosyl-L-methionine = a 5'-end (N(2),N(7)-dimethyl 5'-triphosphoguanosine)-ribonucleoside in snoRNA + S-adenosyl-L-homocysteine + H(+)</text>
        <dbReference type="Rhea" id="RHEA:78475"/>
        <dbReference type="Rhea" id="RHEA-COMP:19086"/>
        <dbReference type="Rhea" id="RHEA-COMP:19088"/>
        <dbReference type="ChEBI" id="CHEBI:15378"/>
        <dbReference type="ChEBI" id="CHEBI:57856"/>
        <dbReference type="ChEBI" id="CHEBI:59789"/>
        <dbReference type="ChEBI" id="CHEBI:156461"/>
        <dbReference type="ChEBI" id="CHEBI:172880"/>
    </reaction>
    <physiologicalReaction direction="left-to-right" evidence="4">
        <dbReference type="Rhea" id="RHEA:78476"/>
    </physiologicalReaction>
</comment>
<dbReference type="VEuPathDB" id="FungiDB:GWK60_M02057"/>
<reference evidence="9 10" key="1">
    <citation type="submission" date="2015-10" db="EMBL/GenBank/DDBJ databases">
        <title>Draft genomes sequences of Candida glabrata isolates 1A, 1B, 2A, 2B, 3A and 3B.</title>
        <authorList>
            <person name="Haavelsrud O.E."/>
            <person name="Gaustad P."/>
        </authorList>
    </citation>
    <scope>NUCLEOTIDE SEQUENCE [LARGE SCALE GENOMIC DNA]</scope>
    <source>
        <strain evidence="9">910700640</strain>
    </source>
</reference>
<dbReference type="Pfam" id="PF09445">
    <property type="entry name" value="Methyltransf_15"/>
    <property type="match status" value="1"/>
</dbReference>
<dbReference type="Proteomes" id="UP000054886">
    <property type="component" value="Unassembled WGS sequence"/>
</dbReference>
<proteinExistence type="inferred from homology"/>
<evidence type="ECO:0000256" key="5">
    <source>
        <dbReference type="ARBA" id="ARBA00048763"/>
    </source>
</evidence>
<dbReference type="EMBL" id="LLZZ01000106">
    <property type="protein sequence ID" value="KTB07940.1"/>
    <property type="molecule type" value="Genomic_DNA"/>
</dbReference>
<protein>
    <recommendedName>
        <fullName evidence="1">Trimethylguanosine synthase</fullName>
    </recommendedName>
    <alternativeName>
        <fullName evidence="7">Cap-specific guanine-N(2) methyltransferase</fullName>
    </alternativeName>
</protein>
<comment type="catalytic activity">
    <reaction evidence="6">
        <text>a 5'-end (N(7)-methyl 5'-triphosphoguanosine)-ribonucleoside in snRNA + S-adenosyl-L-methionine = a 5'-end (N(2),N(7)-dimethyl 5'-triphosphoguanosine)-ribonucleoside in snRNA + S-adenosyl-L-homocysteine + H(+)</text>
        <dbReference type="Rhea" id="RHEA:78471"/>
        <dbReference type="Rhea" id="RHEA-COMP:19085"/>
        <dbReference type="Rhea" id="RHEA-COMP:19087"/>
        <dbReference type="ChEBI" id="CHEBI:15378"/>
        <dbReference type="ChEBI" id="CHEBI:57856"/>
        <dbReference type="ChEBI" id="CHEBI:59789"/>
        <dbReference type="ChEBI" id="CHEBI:156461"/>
        <dbReference type="ChEBI" id="CHEBI:172880"/>
    </reaction>
    <physiologicalReaction direction="left-to-right" evidence="6">
        <dbReference type="Rhea" id="RHEA:78472"/>
    </physiologicalReaction>
</comment>
<dbReference type="PANTHER" id="PTHR14741:SF32">
    <property type="entry name" value="TRIMETHYLGUANOSINE SYNTHASE"/>
    <property type="match status" value="1"/>
</dbReference>
<organism evidence="9 10">
    <name type="scientific">Candida glabrata</name>
    <name type="common">Yeast</name>
    <name type="synonym">Torulopsis glabrata</name>
    <dbReference type="NCBI Taxonomy" id="5478"/>
    <lineage>
        <taxon>Eukaryota</taxon>
        <taxon>Fungi</taxon>
        <taxon>Dikarya</taxon>
        <taxon>Ascomycota</taxon>
        <taxon>Saccharomycotina</taxon>
        <taxon>Saccharomycetes</taxon>
        <taxon>Saccharomycetales</taxon>
        <taxon>Saccharomycetaceae</taxon>
        <taxon>Nakaseomyces</taxon>
    </lineage>
</organism>
<dbReference type="AlphaFoldDB" id="A0A0W0CXS2"/>
<feature type="compositionally biased region" description="Acidic residues" evidence="8">
    <location>
        <begin position="304"/>
        <end position="315"/>
    </location>
</feature>
<dbReference type="GO" id="GO:0005730">
    <property type="term" value="C:nucleolus"/>
    <property type="evidence" value="ECO:0007669"/>
    <property type="project" value="EnsemblFungi"/>
</dbReference>
<dbReference type="GO" id="GO:0008033">
    <property type="term" value="P:tRNA processing"/>
    <property type="evidence" value="ECO:0007669"/>
    <property type="project" value="EnsemblFungi"/>
</dbReference>
<evidence type="ECO:0000313" key="9">
    <source>
        <dbReference type="EMBL" id="KTB07940.1"/>
    </source>
</evidence>
<dbReference type="GO" id="GO:0017126">
    <property type="term" value="P:nucleologenesis"/>
    <property type="evidence" value="ECO:0007669"/>
    <property type="project" value="EnsemblFungi"/>
</dbReference>
<dbReference type="Gene3D" id="3.40.50.150">
    <property type="entry name" value="Vaccinia Virus protein VP39"/>
    <property type="match status" value="1"/>
</dbReference>
<dbReference type="OMA" id="KALCIYY"/>
<dbReference type="GO" id="GO:0051321">
    <property type="term" value="P:meiotic cell cycle"/>
    <property type="evidence" value="ECO:0007669"/>
    <property type="project" value="EnsemblFungi"/>
</dbReference>
<evidence type="ECO:0000256" key="8">
    <source>
        <dbReference type="SAM" id="MobiDB-lite"/>
    </source>
</evidence>
<dbReference type="VEuPathDB" id="FungiDB:GVI51_M02057"/>
<dbReference type="InterPro" id="IPR019012">
    <property type="entry name" value="RNA_cap_Gua-N2-MeTrfase"/>
</dbReference>
<dbReference type="PANTHER" id="PTHR14741">
    <property type="entry name" value="S-ADENOSYLMETHIONINE-DEPENDENT METHYLTRANSFERASE RELATED"/>
    <property type="match status" value="1"/>
</dbReference>
<gene>
    <name evidence="9" type="ORF">AO440_003949</name>
</gene>
<dbReference type="VEuPathDB" id="FungiDB:CAGL0M02145g"/>
<feature type="region of interest" description="Disordered" evidence="8">
    <location>
        <begin position="301"/>
        <end position="321"/>
    </location>
</feature>
<sequence>MGPGLAVEIRRGLTATTMAHRKWLVRGSDLRKDILRKSSKRYRKYGRSKKCFKELVQLLLKDEFLVDNNKPPSSKAGTQKELVKYWRKRRTLFSKVNSMPIYMTSELWFSVTPERIARFLANFISACLPNAKRILDVFSGGGGNSIQFANVFDRVYCLDSNLEHLYCSIKNGQSYGVSNKLWMCKGKWGEHTAKKFRKLNIDCIFGSPPWGGPEYIKDEKYDLEKSLLPFGLYKLLKTFKIVSDNIILFLPKNSNLDQLSETTKEVFGPEAKCKVLYIKEQGYLKGMLCLWGSAFTNYQQDTASDSEEEEGEELNESDKSKNANIYINYDIDG</sequence>
<comment type="caution">
    <text evidence="9">The sequence shown here is derived from an EMBL/GenBank/DDBJ whole genome shotgun (WGS) entry which is preliminary data.</text>
</comment>
<evidence type="ECO:0000256" key="2">
    <source>
        <dbReference type="ARBA" id="ARBA00025783"/>
    </source>
</evidence>
<dbReference type="GO" id="GO:0032210">
    <property type="term" value="P:regulation of telomere maintenance via telomerase"/>
    <property type="evidence" value="ECO:0007669"/>
    <property type="project" value="EnsemblFungi"/>
</dbReference>
<dbReference type="VEuPathDB" id="FungiDB:B1J91_M02145g"/>
<dbReference type="SUPFAM" id="SSF53335">
    <property type="entry name" value="S-adenosyl-L-methionine-dependent methyltransferases"/>
    <property type="match status" value="1"/>
</dbReference>
<dbReference type="InterPro" id="IPR029063">
    <property type="entry name" value="SAM-dependent_MTases_sf"/>
</dbReference>
<evidence type="ECO:0000256" key="4">
    <source>
        <dbReference type="ARBA" id="ARBA00048740"/>
    </source>
</evidence>